<dbReference type="InterPro" id="IPR004038">
    <property type="entry name" value="Ribosomal_eL8/eL30/eS12/Gad45"/>
</dbReference>
<dbReference type="GO" id="GO:0003730">
    <property type="term" value="F:mRNA 3'-UTR binding"/>
    <property type="evidence" value="ECO:0007669"/>
    <property type="project" value="TreeGrafter"/>
</dbReference>
<dbReference type="PANTHER" id="PTHR13284">
    <property type="entry name" value="GH01354P"/>
    <property type="match status" value="1"/>
</dbReference>
<feature type="compositionally biased region" description="Low complexity" evidence="1">
    <location>
        <begin position="138"/>
        <end position="148"/>
    </location>
</feature>
<dbReference type="InterPro" id="IPR029064">
    <property type="entry name" value="Ribosomal_eL30-like_sf"/>
</dbReference>
<dbReference type="Proteomes" id="UP000041254">
    <property type="component" value="Unassembled WGS sequence"/>
</dbReference>
<organism evidence="3 4">
    <name type="scientific">Vitrella brassicaformis (strain CCMP3155)</name>
    <dbReference type="NCBI Taxonomy" id="1169540"/>
    <lineage>
        <taxon>Eukaryota</taxon>
        <taxon>Sar</taxon>
        <taxon>Alveolata</taxon>
        <taxon>Colpodellida</taxon>
        <taxon>Vitrellaceae</taxon>
        <taxon>Vitrella</taxon>
    </lineage>
</organism>
<dbReference type="GO" id="GO:1990904">
    <property type="term" value="C:ribonucleoprotein complex"/>
    <property type="evidence" value="ECO:0007669"/>
    <property type="project" value="TreeGrafter"/>
</dbReference>
<dbReference type="AlphaFoldDB" id="A0A0G4EUK3"/>
<keyword evidence="4" id="KW-1185">Reference proteome</keyword>
<gene>
    <name evidence="3" type="ORF">Vbra_8276</name>
</gene>
<dbReference type="STRING" id="1169540.A0A0G4EUK3"/>
<dbReference type="OrthoDB" id="263617at2759"/>
<reference evidence="3 4" key="1">
    <citation type="submission" date="2014-11" db="EMBL/GenBank/DDBJ databases">
        <authorList>
            <person name="Zhu J."/>
            <person name="Qi W."/>
            <person name="Song R."/>
        </authorList>
    </citation>
    <scope>NUCLEOTIDE SEQUENCE [LARGE SCALE GENOMIC DNA]</scope>
</reference>
<dbReference type="Pfam" id="PF01248">
    <property type="entry name" value="Ribosomal_L7Ae"/>
    <property type="match status" value="1"/>
</dbReference>
<name>A0A0G4EUK3_VITBC</name>
<dbReference type="GO" id="GO:0035368">
    <property type="term" value="F:selenocysteine insertion sequence binding"/>
    <property type="evidence" value="ECO:0007669"/>
    <property type="project" value="InterPro"/>
</dbReference>
<evidence type="ECO:0000256" key="1">
    <source>
        <dbReference type="SAM" id="MobiDB-lite"/>
    </source>
</evidence>
<feature type="compositionally biased region" description="Pro residues" evidence="1">
    <location>
        <begin position="385"/>
        <end position="397"/>
    </location>
</feature>
<dbReference type="GO" id="GO:0005739">
    <property type="term" value="C:mitochondrion"/>
    <property type="evidence" value="ECO:0007669"/>
    <property type="project" value="TreeGrafter"/>
</dbReference>
<evidence type="ECO:0000313" key="4">
    <source>
        <dbReference type="Proteomes" id="UP000041254"/>
    </source>
</evidence>
<feature type="compositionally biased region" description="Pro residues" evidence="1">
    <location>
        <begin position="552"/>
        <end position="561"/>
    </location>
</feature>
<feature type="region of interest" description="Disordered" evidence="1">
    <location>
        <begin position="299"/>
        <end position="323"/>
    </location>
</feature>
<dbReference type="EMBL" id="CDMY01000318">
    <property type="protein sequence ID" value="CEM02113.1"/>
    <property type="molecule type" value="Genomic_DNA"/>
</dbReference>
<feature type="compositionally biased region" description="Gly residues" evidence="1">
    <location>
        <begin position="677"/>
        <end position="686"/>
    </location>
</feature>
<feature type="region of interest" description="Disordered" evidence="1">
    <location>
        <begin position="62"/>
        <end position="101"/>
    </location>
</feature>
<feature type="compositionally biased region" description="Low complexity" evidence="1">
    <location>
        <begin position="410"/>
        <end position="435"/>
    </location>
</feature>
<proteinExistence type="predicted"/>
<accession>A0A0G4EUK3</accession>
<dbReference type="PANTHER" id="PTHR13284:SF4">
    <property type="entry name" value="C2H2-TYPE DOMAIN-CONTAINING PROTEIN"/>
    <property type="match status" value="1"/>
</dbReference>
<feature type="compositionally biased region" description="Basic residues" evidence="1">
    <location>
        <begin position="355"/>
        <end position="367"/>
    </location>
</feature>
<feature type="compositionally biased region" description="Basic residues" evidence="1">
    <location>
        <begin position="479"/>
        <end position="489"/>
    </location>
</feature>
<feature type="compositionally biased region" description="Basic and acidic residues" evidence="1">
    <location>
        <begin position="299"/>
        <end position="309"/>
    </location>
</feature>
<feature type="compositionally biased region" description="Basic and acidic residues" evidence="1">
    <location>
        <begin position="451"/>
        <end position="466"/>
    </location>
</feature>
<dbReference type="InterPro" id="IPR040051">
    <property type="entry name" value="SECISBP2"/>
</dbReference>
<evidence type="ECO:0000259" key="2">
    <source>
        <dbReference type="Pfam" id="PF01248"/>
    </source>
</evidence>
<evidence type="ECO:0000313" key="3">
    <source>
        <dbReference type="EMBL" id="CEM02113.1"/>
    </source>
</evidence>
<feature type="compositionally biased region" description="Basic residues" evidence="1">
    <location>
        <begin position="687"/>
        <end position="697"/>
    </location>
</feature>
<feature type="compositionally biased region" description="Low complexity" evidence="1">
    <location>
        <begin position="582"/>
        <end position="591"/>
    </location>
</feature>
<feature type="compositionally biased region" description="Acidic residues" evidence="1">
    <location>
        <begin position="77"/>
        <end position="101"/>
    </location>
</feature>
<protein>
    <recommendedName>
        <fullName evidence="2">Ribosomal protein eL8/eL30/eS12/Gadd45 domain-containing protein</fullName>
    </recommendedName>
</protein>
<feature type="region of interest" description="Disordered" evidence="1">
    <location>
        <begin position="351"/>
        <end position="703"/>
    </location>
</feature>
<feature type="compositionally biased region" description="Basic and acidic residues" evidence="1">
    <location>
        <begin position="62"/>
        <end position="72"/>
    </location>
</feature>
<feature type="region of interest" description="Disordered" evidence="1">
    <location>
        <begin position="123"/>
        <end position="151"/>
    </location>
</feature>
<feature type="compositionally biased region" description="Acidic residues" evidence="1">
    <location>
        <begin position="497"/>
        <end position="507"/>
    </location>
</feature>
<feature type="compositionally biased region" description="Polar residues" evidence="1">
    <location>
        <begin position="645"/>
        <end position="662"/>
    </location>
</feature>
<dbReference type="SUPFAM" id="SSF55315">
    <property type="entry name" value="L30e-like"/>
    <property type="match status" value="1"/>
</dbReference>
<sequence>MLISAKQRLTAIRKAAAESSDFELRRFRVGKERLIKQGRKPSKLKATILIERLAKKEIIAEARRTNKGDDKSSNQGDEGEEREEEEDGEWTDDSDQDDAADDVSRARIQATKAKILSAIRSQPVALPPSESPVCHGVPGSSPAPSAPRLRGRGSHHLYVRDYVRQELSDALNKKVESLLQELARFQQRAKTDNPQRFSKLKRYVAGMSESERAIKEDRAKALVVAPNVEPSVSAGGLDDMMQSLLAECEQRNVPVIFALSRNLLGRAIGKNMRQSAVCIVSAEGAHQLLKESIQMANEQRDAFERKSRASDATTDAGCASTPAVRVHYPLTEEHEQPDEADMTPEQLAAMERRREHNRRKREKRKEKRRSEAAAATAVADNKTEPAPPPCPQAPRTPTPTMSEARPPRPSASSSSVGTRPSQPSSLVDSSRSLLLNMYSSQLSRRGRKMIKRIEYKQQKERERLAAEAESGPTGEGRQSRKRTRRKTKRAAGACEGGEWDEEVDDQESGQHGREAHESATAPGPPVLRHENGPASRGRSGGVVRSAWDAGPPCLPPKPPSAPAVTARGAKAPFAPGRPPSLPSTSWPSLMSQDTCSDWKPSHASSRTPASAWTKDTAPRDDKPTAGPAQPPPSRHTLANRADDLSATSEAISTTSMPASVSSDGPIILPPPKCGVPFPGGGGQRGRGAGRGRGRGRASRGWDG</sequence>
<dbReference type="GO" id="GO:0043021">
    <property type="term" value="F:ribonucleoprotein complex binding"/>
    <property type="evidence" value="ECO:0007669"/>
    <property type="project" value="TreeGrafter"/>
</dbReference>
<feature type="domain" description="Ribosomal protein eL8/eL30/eS12/Gadd45" evidence="2">
    <location>
        <begin position="198"/>
        <end position="287"/>
    </location>
</feature>
<dbReference type="Gene3D" id="3.30.1330.30">
    <property type="match status" value="1"/>
</dbReference>
<feature type="compositionally biased region" description="Basic and acidic residues" evidence="1">
    <location>
        <begin position="508"/>
        <end position="517"/>
    </location>
</feature>
<dbReference type="InParanoid" id="A0A0G4EUK3"/>
<dbReference type="VEuPathDB" id="CryptoDB:Vbra_8276"/>